<dbReference type="HOGENOM" id="CLU_1123428_0_0_6"/>
<dbReference type="KEGG" id="lha:LHA_0014"/>
<dbReference type="EMBL" id="LN681225">
    <property type="protein sequence ID" value="CEK09140.1"/>
    <property type="molecule type" value="Genomic_DNA"/>
</dbReference>
<dbReference type="PATRIC" id="fig|449.7.peg.1804"/>
<dbReference type="OrthoDB" id="5649373at2"/>
<proteinExistence type="predicted"/>
<reference evidence="2" key="1">
    <citation type="submission" date="2014-09" db="EMBL/GenBank/DDBJ databases">
        <authorList>
            <person name="Gomez-Valero L."/>
        </authorList>
    </citation>
    <scope>NUCLEOTIDE SEQUENCE [LARGE SCALE GENOMIC DNA]</scope>
    <source>
        <strain evidence="2">ATCC35250</strain>
    </source>
</reference>
<gene>
    <name evidence="1" type="ORF">LHA_0014</name>
</gene>
<dbReference type="STRING" id="449.LHA_0014"/>
<evidence type="ECO:0000313" key="1">
    <source>
        <dbReference type="EMBL" id="CEK09140.1"/>
    </source>
</evidence>
<accession>A0A0A8UJY8</accession>
<dbReference type="AlphaFoldDB" id="A0A0A8UJY8"/>
<dbReference type="RefSeq" id="WP_045104730.1">
    <property type="nucleotide sequence ID" value="NZ_LN681225.1"/>
</dbReference>
<dbReference type="Proteomes" id="UP000032803">
    <property type="component" value="Chromosome I"/>
</dbReference>
<keyword evidence="2" id="KW-1185">Reference proteome</keyword>
<protein>
    <submittedName>
        <fullName evidence="1">Uncharacterized protein</fullName>
    </submittedName>
</protein>
<sequence length="247" mass="27852">MQILILTYAPQKTLGDPSAAAKLQHLLEEFSHPPGEFSVKVVINVQKEDEEPVRNLFPDQTKYEIINGFDRESNLRQLHRNLSACDLIISYPRPNFLSKRMVILLAETLKPVISFTEYDYDIVFRETQKGENIDVVPGSFFLSSGLGDDSLGVFVEQFNHPAEIHPTDLAKLPLDLFSANKELYFGYFNKLFKSMTGATAARFIALAILSSNKRDIDIVLPLQASTNKDTNPESHVTILESSDFIKN</sequence>
<evidence type="ECO:0000313" key="2">
    <source>
        <dbReference type="Proteomes" id="UP000032803"/>
    </source>
</evidence>
<name>A0A0A8UJY8_LEGHA</name>
<organism evidence="1 2">
    <name type="scientific">Legionella hackeliae</name>
    <dbReference type="NCBI Taxonomy" id="449"/>
    <lineage>
        <taxon>Bacteria</taxon>
        <taxon>Pseudomonadati</taxon>
        <taxon>Pseudomonadota</taxon>
        <taxon>Gammaproteobacteria</taxon>
        <taxon>Legionellales</taxon>
        <taxon>Legionellaceae</taxon>
        <taxon>Legionella</taxon>
    </lineage>
</organism>